<keyword evidence="6 8" id="KW-0012">Acyltransferase</keyword>
<keyword evidence="2" id="KW-1003">Cell membrane</keyword>
<feature type="transmembrane region" description="Helical" evidence="7">
    <location>
        <begin position="12"/>
        <end position="44"/>
    </location>
</feature>
<dbReference type="CDD" id="cd07984">
    <property type="entry name" value="LPLAT_LABLAT-like"/>
    <property type="match status" value="1"/>
</dbReference>
<dbReference type="InterPro" id="IPR004960">
    <property type="entry name" value="LipA_acyltrans"/>
</dbReference>
<dbReference type="PANTHER" id="PTHR30606">
    <property type="entry name" value="LIPID A BIOSYNTHESIS LAUROYL ACYLTRANSFERASE"/>
    <property type="match status" value="1"/>
</dbReference>
<protein>
    <submittedName>
        <fullName evidence="8">Lipid A biosynthesis lauroyltransferase</fullName>
        <ecNumber evidence="8">2.3.1.241</ecNumber>
    </submittedName>
</protein>
<comment type="caution">
    <text evidence="8">The sequence shown here is derived from an EMBL/GenBank/DDBJ whole genome shotgun (WGS) entry which is preliminary data.</text>
</comment>
<dbReference type="EMBL" id="VSSQ01026537">
    <property type="protein sequence ID" value="MPM75300.1"/>
    <property type="molecule type" value="Genomic_DNA"/>
</dbReference>
<gene>
    <name evidence="8" type="primary">lpxL_10</name>
    <name evidence="8" type="ORF">SDC9_122292</name>
</gene>
<evidence type="ECO:0000256" key="3">
    <source>
        <dbReference type="ARBA" id="ARBA00022519"/>
    </source>
</evidence>
<comment type="subcellular location">
    <subcellularLocation>
        <location evidence="1">Cell inner membrane</location>
    </subcellularLocation>
</comment>
<evidence type="ECO:0000256" key="1">
    <source>
        <dbReference type="ARBA" id="ARBA00004533"/>
    </source>
</evidence>
<evidence type="ECO:0000256" key="6">
    <source>
        <dbReference type="ARBA" id="ARBA00023315"/>
    </source>
</evidence>
<keyword evidence="7" id="KW-1133">Transmembrane helix</keyword>
<keyword evidence="3" id="KW-0997">Cell inner membrane</keyword>
<keyword evidence="5 7" id="KW-0472">Membrane</keyword>
<proteinExistence type="predicted"/>
<evidence type="ECO:0000256" key="2">
    <source>
        <dbReference type="ARBA" id="ARBA00022475"/>
    </source>
</evidence>
<dbReference type="Pfam" id="PF03279">
    <property type="entry name" value="Lip_A_acyltrans"/>
    <property type="match status" value="1"/>
</dbReference>
<accession>A0A645CEG7</accession>
<evidence type="ECO:0000256" key="7">
    <source>
        <dbReference type="SAM" id="Phobius"/>
    </source>
</evidence>
<dbReference type="GO" id="GO:0008913">
    <property type="term" value="F:Kdo2-lipid IVA acyltransferase activity"/>
    <property type="evidence" value="ECO:0007669"/>
    <property type="project" value="UniProtKB-EC"/>
</dbReference>
<keyword evidence="7" id="KW-0812">Transmembrane</keyword>
<evidence type="ECO:0000313" key="8">
    <source>
        <dbReference type="EMBL" id="MPM75300.1"/>
    </source>
</evidence>
<sequence length="268" mass="31633">MAGKNKKRVGFYLLYGAVYLMAMLPFGVLYFFSDILYFVVYYLAGYRRKVVRKNLVNSFPRKKEKEILQIEKRFYHHLCDYFVETIKTLRISDKEIRRRMVFKNPEIINRLTKDGNSCLLSLGHYGNWEWVPSIGLYLLPGVEPGQVYKELKSKAFDELFLKIRSRFHPQSIEMKTVYRTIIRQKNEGRTMVIGFLTDQRPRKHNLEHWTTFLNQDTLVQTGMERIARQFGFSVVYLDIKKVKRGYYVGNFSVITADASAAEELSVME</sequence>
<organism evidence="8">
    <name type="scientific">bioreactor metagenome</name>
    <dbReference type="NCBI Taxonomy" id="1076179"/>
    <lineage>
        <taxon>unclassified sequences</taxon>
        <taxon>metagenomes</taxon>
        <taxon>ecological metagenomes</taxon>
    </lineage>
</organism>
<evidence type="ECO:0000256" key="5">
    <source>
        <dbReference type="ARBA" id="ARBA00023136"/>
    </source>
</evidence>
<reference evidence="8" key="1">
    <citation type="submission" date="2019-08" db="EMBL/GenBank/DDBJ databases">
        <authorList>
            <person name="Kucharzyk K."/>
            <person name="Murdoch R.W."/>
            <person name="Higgins S."/>
            <person name="Loffler F."/>
        </authorList>
    </citation>
    <scope>NUCLEOTIDE SEQUENCE</scope>
</reference>
<evidence type="ECO:0000256" key="4">
    <source>
        <dbReference type="ARBA" id="ARBA00022679"/>
    </source>
</evidence>
<name>A0A645CEG7_9ZZZZ</name>
<dbReference type="GO" id="GO:0008610">
    <property type="term" value="P:lipid biosynthetic process"/>
    <property type="evidence" value="ECO:0007669"/>
    <property type="project" value="UniProtKB-ARBA"/>
</dbReference>
<dbReference type="GO" id="GO:0005886">
    <property type="term" value="C:plasma membrane"/>
    <property type="evidence" value="ECO:0007669"/>
    <property type="project" value="UniProtKB-SubCell"/>
</dbReference>
<dbReference type="PANTHER" id="PTHR30606:SF10">
    <property type="entry name" value="PHOSPHATIDYLINOSITOL MANNOSIDE ACYLTRANSFERASE"/>
    <property type="match status" value="1"/>
</dbReference>
<dbReference type="EC" id="2.3.1.241" evidence="8"/>
<dbReference type="AlphaFoldDB" id="A0A645CEG7"/>
<dbReference type="GO" id="GO:1901137">
    <property type="term" value="P:carbohydrate derivative biosynthetic process"/>
    <property type="evidence" value="ECO:0007669"/>
    <property type="project" value="UniProtKB-ARBA"/>
</dbReference>
<keyword evidence="4 8" id="KW-0808">Transferase</keyword>